<name>A0A6J1F7W1_CUCMO</name>
<sequence>MADWTQLPPDLLQVIADNLTVYSDYLRFRVVCQSWRSSVPKIPRRLPPQLPWLIIPLYHDSRCGLFNFSDNKIHFLHLPEASLGKRRCGSSHGWLAIVDENPTILLLNPLTRAKLRLPPLSTFPNVVSFDYSRVGREYLIRTPTGHIYSRNLRQMRDSFLKKIVLSSSPSNQNDFSAVAILNHSGDLAFCRSGGESWTFVNDAPSDCEDIVYSDGLFYAVDKHGVISVMDLRGSHSEVSLVTTGSQSAGDIQYLVKLGRELLLVSRYLDIINDAMVDELISVIYRTVRFEVFRMEWEGPRWEKVENLDEMALFVGGNSSMAFSASDFGGISGNCIYYTDDYSDNDYQGQGEEPDMGIFRLCDGSFEQLPYYSGGSHSRRRLLPPIWCNYSMVKPKREGLKVFEVHTA</sequence>
<evidence type="ECO:0000259" key="1">
    <source>
        <dbReference type="Pfam" id="PF00646"/>
    </source>
</evidence>
<dbReference type="SUPFAM" id="SSF69322">
    <property type="entry name" value="Tricorn protease domain 2"/>
    <property type="match status" value="1"/>
</dbReference>
<dbReference type="RefSeq" id="XP_022936289.1">
    <property type="nucleotide sequence ID" value="XM_023080521.1"/>
</dbReference>
<dbReference type="InterPro" id="IPR001810">
    <property type="entry name" value="F-box_dom"/>
</dbReference>
<organism evidence="3 4">
    <name type="scientific">Cucurbita moschata</name>
    <name type="common">Winter crookneck squash</name>
    <name type="synonym">Cucurbita pepo var. moschata</name>
    <dbReference type="NCBI Taxonomy" id="3662"/>
    <lineage>
        <taxon>Eukaryota</taxon>
        <taxon>Viridiplantae</taxon>
        <taxon>Streptophyta</taxon>
        <taxon>Embryophyta</taxon>
        <taxon>Tracheophyta</taxon>
        <taxon>Spermatophyta</taxon>
        <taxon>Magnoliopsida</taxon>
        <taxon>eudicotyledons</taxon>
        <taxon>Gunneridae</taxon>
        <taxon>Pentapetalae</taxon>
        <taxon>rosids</taxon>
        <taxon>fabids</taxon>
        <taxon>Cucurbitales</taxon>
        <taxon>Cucurbitaceae</taxon>
        <taxon>Cucurbiteae</taxon>
        <taxon>Cucurbita</taxon>
    </lineage>
</organism>
<keyword evidence="3" id="KW-1185">Reference proteome</keyword>
<dbReference type="KEGG" id="cmos:111442958"/>
<dbReference type="Pfam" id="PF00646">
    <property type="entry name" value="F-box"/>
    <property type="match status" value="1"/>
</dbReference>
<dbReference type="Proteomes" id="UP000504609">
    <property type="component" value="Unplaced"/>
</dbReference>
<dbReference type="PANTHER" id="PTHR44259:SF114">
    <property type="entry name" value="OS06G0707300 PROTEIN"/>
    <property type="match status" value="1"/>
</dbReference>
<protein>
    <submittedName>
        <fullName evidence="4">F-box protein SKIP23-like isoform X1</fullName>
    </submittedName>
</protein>
<proteinExistence type="predicted"/>
<evidence type="ECO:0000259" key="2">
    <source>
        <dbReference type="Pfam" id="PF03478"/>
    </source>
</evidence>
<dbReference type="Pfam" id="PF03478">
    <property type="entry name" value="Beta-prop_KIB1-4"/>
    <property type="match status" value="1"/>
</dbReference>
<accession>A0A6J1F7W1</accession>
<reference evidence="4" key="1">
    <citation type="submission" date="2025-08" db="UniProtKB">
        <authorList>
            <consortium name="RefSeq"/>
        </authorList>
    </citation>
    <scope>IDENTIFICATION</scope>
    <source>
        <tissue evidence="4">Young leaves</tissue>
    </source>
</reference>
<dbReference type="Gene3D" id="1.20.1280.50">
    <property type="match status" value="1"/>
</dbReference>
<feature type="domain" description="F-box" evidence="1">
    <location>
        <begin position="4"/>
        <end position="39"/>
    </location>
</feature>
<dbReference type="PANTHER" id="PTHR44259">
    <property type="entry name" value="OS07G0183000 PROTEIN-RELATED"/>
    <property type="match status" value="1"/>
</dbReference>
<gene>
    <name evidence="4" type="primary">LOC111442958</name>
</gene>
<dbReference type="InterPro" id="IPR005174">
    <property type="entry name" value="KIB1-4_b-propeller"/>
</dbReference>
<dbReference type="GeneID" id="111442958"/>
<dbReference type="AlphaFoldDB" id="A0A6J1F7W1"/>
<evidence type="ECO:0000313" key="4">
    <source>
        <dbReference type="RefSeq" id="XP_022936289.1"/>
    </source>
</evidence>
<dbReference type="InterPro" id="IPR050942">
    <property type="entry name" value="F-box_BR-signaling"/>
</dbReference>
<evidence type="ECO:0000313" key="3">
    <source>
        <dbReference type="Proteomes" id="UP000504609"/>
    </source>
</evidence>
<feature type="domain" description="KIB1-4 beta-propeller" evidence="2">
    <location>
        <begin position="65"/>
        <end position="358"/>
    </location>
</feature>